<dbReference type="Pfam" id="PF14608">
    <property type="entry name" value="zf-CCCH_2"/>
    <property type="match status" value="1"/>
</dbReference>
<keyword evidence="7" id="KW-1185">Reference proteome</keyword>
<accession>A0A836GPN2</accession>
<dbReference type="Pfam" id="PF00642">
    <property type="entry name" value="zf-CCCH"/>
    <property type="match status" value="1"/>
</dbReference>
<evidence type="ECO:0000313" key="7">
    <source>
        <dbReference type="Proteomes" id="UP000674179"/>
    </source>
</evidence>
<dbReference type="GO" id="GO:0008270">
    <property type="term" value="F:zinc ion binding"/>
    <property type="evidence" value="ECO:0007669"/>
    <property type="project" value="UniProtKB-KW"/>
</dbReference>
<dbReference type="SUPFAM" id="SSF90229">
    <property type="entry name" value="CCCH zinc finger"/>
    <property type="match status" value="1"/>
</dbReference>
<evidence type="ECO:0000256" key="4">
    <source>
        <dbReference type="PROSITE-ProRule" id="PRU00723"/>
    </source>
</evidence>
<dbReference type="EMBL" id="JAFHKP010000035">
    <property type="protein sequence ID" value="KAG5467658.1"/>
    <property type="molecule type" value="Genomic_DNA"/>
</dbReference>
<dbReference type="InterPro" id="IPR000571">
    <property type="entry name" value="Znf_CCCH"/>
</dbReference>
<keyword evidence="1 4" id="KW-0479">Metal-binding</keyword>
<name>A0A836GPN2_LEIEN</name>
<dbReference type="KEGG" id="lenr:94168587"/>
<dbReference type="FunFam" id="3.30.1370.210:FF:000017">
    <property type="entry name" value="Zinc finger C-x8-C-x5-C-x3-H type (And similar), putative"/>
    <property type="match status" value="1"/>
</dbReference>
<protein>
    <recommendedName>
        <fullName evidence="5">C3H1-type domain-containing protein</fullName>
    </recommendedName>
</protein>
<feature type="zinc finger region" description="C3H1-type" evidence="4">
    <location>
        <begin position="58"/>
        <end position="79"/>
    </location>
</feature>
<sequence>MSQQQWTPDQRRQQIAEFLRNKGVICRDFLLSGRCSRSPTCPYMHVANGETRPVPWSVCTFFTQGKCLRDGCSFFHGTQAQLEELHASGAPVYRPQDYMKIAVPPAEYLNPDGSIATHLPISAVPVSPALHMVPGTTMPHENTVNSFQPVLLMQPNSQAIAPAVFASQSCTSHQPSPQFAFYTNAPLPSQITTSSAATVFQPTLHAVQPTAYYQATNMPLAQSQQPYAPIPPFNSSHFQPLSTQPSQGSHVYFHIQPQ</sequence>
<dbReference type="RefSeq" id="XP_067689180.1">
    <property type="nucleotide sequence ID" value="XM_067833077.1"/>
</dbReference>
<feature type="domain" description="C3H1-type" evidence="5">
    <location>
        <begin position="20"/>
        <end position="48"/>
    </location>
</feature>
<evidence type="ECO:0000256" key="3">
    <source>
        <dbReference type="ARBA" id="ARBA00022833"/>
    </source>
</evidence>
<gene>
    <name evidence="6" type="ORF">CUR178_01303</name>
</gene>
<dbReference type="Proteomes" id="UP000674179">
    <property type="component" value="Chromosome 35"/>
</dbReference>
<proteinExistence type="predicted"/>
<keyword evidence="3 4" id="KW-0862">Zinc</keyword>
<evidence type="ECO:0000256" key="2">
    <source>
        <dbReference type="ARBA" id="ARBA00022771"/>
    </source>
</evidence>
<evidence type="ECO:0000259" key="5">
    <source>
        <dbReference type="PROSITE" id="PS50103"/>
    </source>
</evidence>
<dbReference type="SMART" id="SM00356">
    <property type="entry name" value="ZnF_C3H1"/>
    <property type="match status" value="2"/>
</dbReference>
<evidence type="ECO:0000313" key="6">
    <source>
        <dbReference type="EMBL" id="KAG5467658.1"/>
    </source>
</evidence>
<evidence type="ECO:0000256" key="1">
    <source>
        <dbReference type="ARBA" id="ARBA00022723"/>
    </source>
</evidence>
<dbReference type="Gene3D" id="3.30.1370.210">
    <property type="match status" value="1"/>
</dbReference>
<keyword evidence="2 4" id="KW-0863">Zinc-finger</keyword>
<reference evidence="6 7" key="1">
    <citation type="submission" date="2021-02" db="EMBL/GenBank/DDBJ databases">
        <title>Leishmania (Mundinia) enrietti genome sequencing and assembly.</title>
        <authorList>
            <person name="Almutairi H."/>
            <person name="Gatherer D."/>
        </authorList>
    </citation>
    <scope>NUCLEOTIDE SEQUENCE [LARGE SCALE GENOMIC DNA]</scope>
    <source>
        <strain evidence="6">CUR178</strain>
    </source>
</reference>
<comment type="caution">
    <text evidence="6">The sequence shown here is derived from an EMBL/GenBank/DDBJ whole genome shotgun (WGS) entry which is preliminary data.</text>
</comment>
<dbReference type="PROSITE" id="PS50103">
    <property type="entry name" value="ZF_C3H1"/>
    <property type="match status" value="2"/>
</dbReference>
<feature type="domain" description="C3H1-type" evidence="5">
    <location>
        <begin position="58"/>
        <end position="79"/>
    </location>
</feature>
<dbReference type="InterPro" id="IPR036855">
    <property type="entry name" value="Znf_CCCH_sf"/>
</dbReference>
<dbReference type="AlphaFoldDB" id="A0A836GPN2"/>
<organism evidence="6 7">
    <name type="scientific">Leishmania enriettii</name>
    <dbReference type="NCBI Taxonomy" id="5663"/>
    <lineage>
        <taxon>Eukaryota</taxon>
        <taxon>Discoba</taxon>
        <taxon>Euglenozoa</taxon>
        <taxon>Kinetoplastea</taxon>
        <taxon>Metakinetoplastina</taxon>
        <taxon>Trypanosomatida</taxon>
        <taxon>Trypanosomatidae</taxon>
        <taxon>Leishmaniinae</taxon>
        <taxon>Leishmania</taxon>
    </lineage>
</organism>
<dbReference type="GeneID" id="94168587"/>
<dbReference type="OrthoDB" id="410307at2759"/>
<feature type="zinc finger region" description="C3H1-type" evidence="4">
    <location>
        <begin position="20"/>
        <end position="48"/>
    </location>
</feature>